<dbReference type="PANTHER" id="PTHR24171">
    <property type="entry name" value="ANKYRIN REPEAT DOMAIN-CONTAINING PROTEIN 39-RELATED"/>
    <property type="match status" value="1"/>
</dbReference>
<dbReference type="PROSITE" id="PS50088">
    <property type="entry name" value="ANK_REPEAT"/>
    <property type="match status" value="3"/>
</dbReference>
<proteinExistence type="predicted"/>
<dbReference type="PROSITE" id="PS50297">
    <property type="entry name" value="ANK_REP_REGION"/>
    <property type="match status" value="3"/>
</dbReference>
<name>A0A2T2NFM7_CORCC</name>
<keyword evidence="2 9" id="KW-0812">Transmembrane</keyword>
<feature type="repeat" description="ANK" evidence="7">
    <location>
        <begin position="28"/>
        <end position="60"/>
    </location>
</feature>
<dbReference type="Pfam" id="PF12796">
    <property type="entry name" value="Ank_2"/>
    <property type="match status" value="1"/>
</dbReference>
<evidence type="ECO:0000256" key="9">
    <source>
        <dbReference type="SAM" id="Phobius"/>
    </source>
</evidence>
<feature type="transmembrane region" description="Helical" evidence="9">
    <location>
        <begin position="887"/>
        <end position="908"/>
    </location>
</feature>
<feature type="compositionally biased region" description="Polar residues" evidence="8">
    <location>
        <begin position="768"/>
        <end position="778"/>
    </location>
</feature>
<organism evidence="10 11">
    <name type="scientific">Corynespora cassiicola Philippines</name>
    <dbReference type="NCBI Taxonomy" id="1448308"/>
    <lineage>
        <taxon>Eukaryota</taxon>
        <taxon>Fungi</taxon>
        <taxon>Dikarya</taxon>
        <taxon>Ascomycota</taxon>
        <taxon>Pezizomycotina</taxon>
        <taxon>Dothideomycetes</taxon>
        <taxon>Pleosporomycetidae</taxon>
        <taxon>Pleosporales</taxon>
        <taxon>Corynesporascaceae</taxon>
        <taxon>Corynespora</taxon>
    </lineage>
</organism>
<keyword evidence="11" id="KW-1185">Reference proteome</keyword>
<evidence type="ECO:0000256" key="6">
    <source>
        <dbReference type="ARBA" id="ARBA00023136"/>
    </source>
</evidence>
<evidence type="ECO:0000256" key="4">
    <source>
        <dbReference type="ARBA" id="ARBA00022989"/>
    </source>
</evidence>
<dbReference type="PANTHER" id="PTHR24171:SF9">
    <property type="entry name" value="ANKYRIN REPEAT DOMAIN-CONTAINING PROTEIN 39"/>
    <property type="match status" value="1"/>
</dbReference>
<feature type="repeat" description="ANK" evidence="7">
    <location>
        <begin position="1"/>
        <end position="27"/>
    </location>
</feature>
<protein>
    <submittedName>
        <fullName evidence="10">Uncharacterized protein</fullName>
    </submittedName>
</protein>
<dbReference type="InterPro" id="IPR036770">
    <property type="entry name" value="Ankyrin_rpt-contain_sf"/>
</dbReference>
<dbReference type="Gene3D" id="1.25.40.20">
    <property type="entry name" value="Ankyrin repeat-containing domain"/>
    <property type="match status" value="1"/>
</dbReference>
<dbReference type="EMBL" id="KZ678139">
    <property type="protein sequence ID" value="PSN64066.1"/>
    <property type="molecule type" value="Genomic_DNA"/>
</dbReference>
<dbReference type="InterPro" id="IPR002523">
    <property type="entry name" value="MgTranspt_CorA/ZnTranspt_ZntB"/>
</dbReference>
<feature type="region of interest" description="Disordered" evidence="8">
    <location>
        <begin position="561"/>
        <end position="583"/>
    </location>
</feature>
<dbReference type="SUPFAM" id="SSF48403">
    <property type="entry name" value="Ankyrin repeat"/>
    <property type="match status" value="1"/>
</dbReference>
<dbReference type="Gene3D" id="1.20.58.340">
    <property type="entry name" value="Magnesium transport protein CorA, transmembrane region"/>
    <property type="match status" value="1"/>
</dbReference>
<feature type="transmembrane region" description="Helical" evidence="9">
    <location>
        <begin position="928"/>
        <end position="948"/>
    </location>
</feature>
<keyword evidence="4 9" id="KW-1133">Transmembrane helix</keyword>
<keyword evidence="6 9" id="KW-0472">Membrane</keyword>
<feature type="compositionally biased region" description="Low complexity" evidence="8">
    <location>
        <begin position="691"/>
        <end position="702"/>
    </location>
</feature>
<evidence type="ECO:0000313" key="11">
    <source>
        <dbReference type="Proteomes" id="UP000240883"/>
    </source>
</evidence>
<feature type="non-terminal residue" evidence="10">
    <location>
        <position position="958"/>
    </location>
</feature>
<evidence type="ECO:0000256" key="5">
    <source>
        <dbReference type="ARBA" id="ARBA00023043"/>
    </source>
</evidence>
<feature type="region of interest" description="Disordered" evidence="8">
    <location>
        <begin position="746"/>
        <end position="778"/>
    </location>
</feature>
<evidence type="ECO:0000256" key="3">
    <source>
        <dbReference type="ARBA" id="ARBA00022737"/>
    </source>
</evidence>
<evidence type="ECO:0000313" key="10">
    <source>
        <dbReference type="EMBL" id="PSN64066.1"/>
    </source>
</evidence>
<evidence type="ECO:0000256" key="2">
    <source>
        <dbReference type="ARBA" id="ARBA00022692"/>
    </source>
</evidence>
<dbReference type="AlphaFoldDB" id="A0A2T2NFM7"/>
<dbReference type="STRING" id="1448308.A0A2T2NFM7"/>
<gene>
    <name evidence="10" type="ORF">BS50DRAFT_97408</name>
</gene>
<dbReference type="Proteomes" id="UP000240883">
    <property type="component" value="Unassembled WGS sequence"/>
</dbReference>
<evidence type="ECO:0000256" key="1">
    <source>
        <dbReference type="ARBA" id="ARBA00004141"/>
    </source>
</evidence>
<reference evidence="10 11" key="1">
    <citation type="journal article" date="2018" name="Front. Microbiol.">
        <title>Genome-Wide Analysis of Corynespora cassiicola Leaf Fall Disease Putative Effectors.</title>
        <authorList>
            <person name="Lopez D."/>
            <person name="Ribeiro S."/>
            <person name="Label P."/>
            <person name="Fumanal B."/>
            <person name="Venisse J.S."/>
            <person name="Kohler A."/>
            <person name="de Oliveira R.R."/>
            <person name="Labutti K."/>
            <person name="Lipzen A."/>
            <person name="Lail K."/>
            <person name="Bauer D."/>
            <person name="Ohm R.A."/>
            <person name="Barry K.W."/>
            <person name="Spatafora J."/>
            <person name="Grigoriev I.V."/>
            <person name="Martin F.M."/>
            <person name="Pujade-Renaud V."/>
        </authorList>
    </citation>
    <scope>NUCLEOTIDE SEQUENCE [LARGE SCALE GENOMIC DNA]</scope>
    <source>
        <strain evidence="10 11">Philippines</strain>
    </source>
</reference>
<dbReference type="Pfam" id="PF01544">
    <property type="entry name" value="CorA"/>
    <property type="match status" value="1"/>
</dbReference>
<feature type="region of interest" description="Disordered" evidence="8">
    <location>
        <begin position="685"/>
        <end position="718"/>
    </location>
</feature>
<dbReference type="GO" id="GO:0046873">
    <property type="term" value="F:metal ion transmembrane transporter activity"/>
    <property type="evidence" value="ECO:0007669"/>
    <property type="project" value="InterPro"/>
</dbReference>
<comment type="subcellular location">
    <subcellularLocation>
        <location evidence="1">Membrane</location>
        <topology evidence="1">Multi-pass membrane protein</topology>
    </subcellularLocation>
</comment>
<dbReference type="Pfam" id="PF00023">
    <property type="entry name" value="Ank"/>
    <property type="match status" value="1"/>
</dbReference>
<accession>A0A2T2NFM7</accession>
<dbReference type="SUPFAM" id="SSF144083">
    <property type="entry name" value="Magnesium transport protein CorA, transmembrane region"/>
    <property type="match status" value="1"/>
</dbReference>
<dbReference type="GO" id="GO:0016020">
    <property type="term" value="C:membrane"/>
    <property type="evidence" value="ECO:0007669"/>
    <property type="project" value="UniProtKB-SubCell"/>
</dbReference>
<dbReference type="SMART" id="SM00248">
    <property type="entry name" value="ANK"/>
    <property type="match status" value="5"/>
</dbReference>
<feature type="repeat" description="ANK" evidence="7">
    <location>
        <begin position="62"/>
        <end position="94"/>
    </location>
</feature>
<dbReference type="OrthoDB" id="3672964at2759"/>
<dbReference type="InterPro" id="IPR045863">
    <property type="entry name" value="CorA_TM1_TM2"/>
</dbReference>
<evidence type="ECO:0000256" key="8">
    <source>
        <dbReference type="SAM" id="MobiDB-lite"/>
    </source>
</evidence>
<keyword evidence="3" id="KW-0677">Repeat</keyword>
<keyword evidence="5 7" id="KW-0040">ANK repeat</keyword>
<evidence type="ECO:0000256" key="7">
    <source>
        <dbReference type="PROSITE-ProRule" id="PRU00023"/>
    </source>
</evidence>
<dbReference type="InterPro" id="IPR002110">
    <property type="entry name" value="Ankyrin_rpt"/>
</dbReference>
<sequence>MLAADGGNLDIMEYLLDKGADPDAIDVDGWAPIHRASGKGQSDAVQKLINRKAKMNLQTHYSGATSLHIAADRGFAGIVGLLKNQGADMDAKTWEGKTVLHWAIECLYQKDDTNYDNLASSTVNDEEGAEYEDNQVQATYEIQNTQVEGNYKEICDYLLKTKDKWKEVLWIAQVEADEKNFMFVVREAYPRNLRQWVVLRRVWLAMDERKHTQLEAKLRQEAIRFEIDVPSSWNVLQIAACLRKVHTVSWLLRSKIWTPQEIDDAKKIQEYLEEDQEAIMGPEESIWNTPFIQPGRKMTHSFGERPVPNTYSSKLRAAIIDFQTLGQTVDLTYFNCDLLSIIYGDGNDNSRKSGYHELLKACARSAAAPAALTENELDDAVNHHKWPTVRWVHLPANSIDWMMDLATTIYRGRSKENTQVETRGHLHAFQRSWDELSRHDEKNKYMHPRCVKIQRPRYQEATSQSSHETSGATRLALYGSKANLSWNPMFLTLTQMPYITIGLCDPKNGEDEDALREHHKDKILHCSRTLDQYFHGKKTEHLDEDQVFTRYADAKNWARLQDTSEVPRRGQDEQVQEDPAGEAQDNLAGLAQENTPHVGTQIRSGLKILRVHQLWLWVLDNDTIVSSETHPLDDGEGLITAGLFDRFREFQDRPDHMGKPFPIDNIVKFITSHYINAMDNLTTEVSETDDTPNPTNRNNTPTGQGENQTGRGRPGPLNLQAIFSNSIEQDNKRETKLRTEFKKTIKERIKKDSASKGGTNRDLGPPQEASNKRTTTTDPDIYDAIDQALEILTDIKDIRNELSVLKSLAETQRLVWDQLLTATSTPATRPSQAARWSTTDPAYVLSRIDALLDHSAETHNNITSILDLEMNQLSVSEAELARKQGEILMVFTVVTIFFLPMSFLSSLFALNVESFPHRGDEVSYRPGYVFGIIFGVTAGFCVLLAPFLPFDVLRARVG</sequence>